<protein>
    <submittedName>
        <fullName evidence="10">2-octaprenyl-6-methoxyphenol hydroxylase</fullName>
    </submittedName>
</protein>
<dbReference type="InterPro" id="IPR036188">
    <property type="entry name" value="FAD/NAD-bd_sf"/>
</dbReference>
<dbReference type="InterPro" id="IPR011295">
    <property type="entry name" value="UbiH"/>
</dbReference>
<dbReference type="InterPro" id="IPR018168">
    <property type="entry name" value="Ubi_Hdrlase_CS"/>
</dbReference>
<comment type="similarity">
    <text evidence="3">Belongs to the UbiH/COQ6 family.</text>
</comment>
<dbReference type="RefSeq" id="WP_084256858.1">
    <property type="nucleotide sequence ID" value="NZ_FWWV01000013.1"/>
</dbReference>
<reference evidence="11" key="1">
    <citation type="submission" date="2017-04" db="EMBL/GenBank/DDBJ databases">
        <authorList>
            <person name="Varghese N."/>
            <person name="Submissions S."/>
        </authorList>
    </citation>
    <scope>NUCLEOTIDE SEQUENCE [LARGE SCALE GENOMIC DNA]</scope>
    <source>
        <strain evidence="11">DSM 23072</strain>
    </source>
</reference>
<evidence type="ECO:0000256" key="2">
    <source>
        <dbReference type="ARBA" id="ARBA00004749"/>
    </source>
</evidence>
<dbReference type="PRINTS" id="PR00420">
    <property type="entry name" value="RNGMNOXGNASE"/>
</dbReference>
<evidence type="ECO:0000259" key="9">
    <source>
        <dbReference type="Pfam" id="PF01494"/>
    </source>
</evidence>
<dbReference type="EMBL" id="FWWV01000013">
    <property type="protein sequence ID" value="SMB83910.1"/>
    <property type="molecule type" value="Genomic_DNA"/>
</dbReference>
<gene>
    <name evidence="10" type="ORF">SAMN05660772_00729</name>
</gene>
<dbReference type="InterPro" id="IPR002938">
    <property type="entry name" value="FAD-bd"/>
</dbReference>
<dbReference type="GO" id="GO:0071949">
    <property type="term" value="F:FAD binding"/>
    <property type="evidence" value="ECO:0007669"/>
    <property type="project" value="InterPro"/>
</dbReference>
<evidence type="ECO:0000256" key="3">
    <source>
        <dbReference type="ARBA" id="ARBA00005349"/>
    </source>
</evidence>
<evidence type="ECO:0000256" key="7">
    <source>
        <dbReference type="ARBA" id="ARBA00023033"/>
    </source>
</evidence>
<feature type="domain" description="FAD-binding" evidence="9">
    <location>
        <begin position="6"/>
        <end position="353"/>
    </location>
</feature>
<dbReference type="GO" id="GO:0008681">
    <property type="term" value="F:2-octaprenyl-6-methoxyphenol hydroxylase activity"/>
    <property type="evidence" value="ECO:0007669"/>
    <property type="project" value="InterPro"/>
</dbReference>
<keyword evidence="4" id="KW-0285">Flavoprotein</keyword>
<dbReference type="AlphaFoldDB" id="A0A1W1US99"/>
<comment type="pathway">
    <text evidence="2">Cofactor biosynthesis; ubiquinone biosynthesis.</text>
</comment>
<dbReference type="UniPathway" id="UPA00232"/>
<name>A0A1W1US99_9PAST</name>
<evidence type="ECO:0000256" key="6">
    <source>
        <dbReference type="ARBA" id="ARBA00023002"/>
    </source>
</evidence>
<dbReference type="STRING" id="1122938.SAMN05660772_00729"/>
<keyword evidence="6" id="KW-0560">Oxidoreductase</keyword>
<dbReference type="GO" id="GO:0110142">
    <property type="term" value="C:ubiquinone biosynthesis complex"/>
    <property type="evidence" value="ECO:0007669"/>
    <property type="project" value="UniProtKB-ARBA"/>
</dbReference>
<dbReference type="SUPFAM" id="SSF51905">
    <property type="entry name" value="FAD/NAD(P)-binding domain"/>
    <property type="match status" value="1"/>
</dbReference>
<dbReference type="Proteomes" id="UP000192408">
    <property type="component" value="Unassembled WGS sequence"/>
</dbReference>
<keyword evidence="5" id="KW-0274">FAD</keyword>
<evidence type="ECO:0000256" key="5">
    <source>
        <dbReference type="ARBA" id="ARBA00022827"/>
    </source>
</evidence>
<evidence type="ECO:0000313" key="11">
    <source>
        <dbReference type="Proteomes" id="UP000192408"/>
    </source>
</evidence>
<organism evidence="10 11">
    <name type="scientific">Pasteurella testudinis DSM 23072</name>
    <dbReference type="NCBI Taxonomy" id="1122938"/>
    <lineage>
        <taxon>Bacteria</taxon>
        <taxon>Pseudomonadati</taxon>
        <taxon>Pseudomonadota</taxon>
        <taxon>Gammaproteobacteria</taxon>
        <taxon>Pasteurellales</taxon>
        <taxon>Pasteurellaceae</taxon>
        <taxon>Pasteurella</taxon>
    </lineage>
</organism>
<dbReference type="FunFam" id="3.50.50.60:FF:000021">
    <property type="entry name" value="Ubiquinone biosynthesis monooxygenase COQ6"/>
    <property type="match status" value="1"/>
</dbReference>
<sequence length="398" mass="43648">MEKQYDLVIIGGAMSGCCLALAIAQQLPQCKIAVIEQKAAQHHRKSGFDARSIALAQGSCQKLHRIAFNAEQSLWQKIAPSAETIRHIHVSDQGHSGIVELSAQALNLSRLGVVVELATMGKILLEAIAQQPNIDYLAPMSVSELQRSDNSVQLQLSDHSRLQTALLVCADGNHSSIAQQCGIRYQTLNDYQQSAVIANVKSAVAHNGQAFERFTAQGPLALLPLSDNLLSLVWCVKDPAALLALDETHFLAQLQRQFGWRLGKFEQVGKRIAYPLKLQQADRPIHHRLALVGNAAQTLHPIAGQGFNLGLRDVVCLANIVVDAARQRQDLGSSAVLQRYQQQRQADRTRMIELTDSLLNTFANDLLPLQIARNAGLLALSAFAPLRQQFIKPTLGWL</sequence>
<dbReference type="NCBIfam" id="TIGR01988">
    <property type="entry name" value="Ubi-OHases"/>
    <property type="match status" value="1"/>
</dbReference>
<dbReference type="Pfam" id="PF01494">
    <property type="entry name" value="FAD_binding_3"/>
    <property type="match status" value="1"/>
</dbReference>
<comment type="cofactor">
    <cofactor evidence="1">
        <name>FAD</name>
        <dbReference type="ChEBI" id="CHEBI:57692"/>
    </cofactor>
</comment>
<dbReference type="NCBIfam" id="NF004356">
    <property type="entry name" value="PRK05732.1"/>
    <property type="match status" value="1"/>
</dbReference>
<dbReference type="PROSITE" id="PS51257">
    <property type="entry name" value="PROKAR_LIPOPROTEIN"/>
    <property type="match status" value="1"/>
</dbReference>
<dbReference type="PANTHER" id="PTHR43876:SF8">
    <property type="entry name" value="2-OCTAPRENYL-6-METHOXYPHENOL HYDROXYLASE"/>
    <property type="match status" value="1"/>
</dbReference>
<evidence type="ECO:0000313" key="10">
    <source>
        <dbReference type="EMBL" id="SMB83910.1"/>
    </source>
</evidence>
<evidence type="ECO:0000256" key="8">
    <source>
        <dbReference type="ARBA" id="ARBA00065734"/>
    </source>
</evidence>
<dbReference type="GO" id="GO:0006744">
    <property type="term" value="P:ubiquinone biosynthetic process"/>
    <property type="evidence" value="ECO:0007669"/>
    <property type="project" value="UniProtKB-UniPathway"/>
</dbReference>
<evidence type="ECO:0000256" key="1">
    <source>
        <dbReference type="ARBA" id="ARBA00001974"/>
    </source>
</evidence>
<dbReference type="NCBIfam" id="TIGR01984">
    <property type="entry name" value="UbiH"/>
    <property type="match status" value="1"/>
</dbReference>
<dbReference type="PROSITE" id="PS01304">
    <property type="entry name" value="UBIH"/>
    <property type="match status" value="1"/>
</dbReference>
<dbReference type="Gene3D" id="3.50.50.60">
    <property type="entry name" value="FAD/NAD(P)-binding domain"/>
    <property type="match status" value="2"/>
</dbReference>
<evidence type="ECO:0000256" key="4">
    <source>
        <dbReference type="ARBA" id="ARBA00022630"/>
    </source>
</evidence>
<keyword evidence="11" id="KW-1185">Reference proteome</keyword>
<proteinExistence type="inferred from homology"/>
<keyword evidence="7" id="KW-0503">Monooxygenase</keyword>
<dbReference type="PANTHER" id="PTHR43876">
    <property type="entry name" value="UBIQUINONE BIOSYNTHESIS MONOOXYGENASE COQ6, MITOCHONDRIAL"/>
    <property type="match status" value="1"/>
</dbReference>
<accession>A0A1W1US99</accession>
<dbReference type="InterPro" id="IPR051205">
    <property type="entry name" value="UbiH/COQ6_monooxygenase"/>
</dbReference>
<dbReference type="InterPro" id="IPR010971">
    <property type="entry name" value="UbiH/COQ6"/>
</dbReference>
<comment type="subunit">
    <text evidence="8">Component of the Ubi complex metabolon, which regroups five ubiquinone biosynthesis proteins (UbiE, UbiF, UbiG, UbiH and UbiI) and two accessory factors (UbiK and the lipid-binding protein UbiJ).</text>
</comment>